<feature type="compositionally biased region" description="Basic and acidic residues" evidence="1">
    <location>
        <begin position="40"/>
        <end position="67"/>
    </location>
</feature>
<protein>
    <submittedName>
        <fullName evidence="2">Uncharacterized protein</fullName>
    </submittedName>
</protein>
<dbReference type="EMBL" id="AP035882">
    <property type="protein sequence ID" value="BFP50114.1"/>
    <property type="molecule type" value="Genomic_DNA"/>
</dbReference>
<evidence type="ECO:0000313" key="2">
    <source>
        <dbReference type="EMBL" id="BFP50114.1"/>
    </source>
</evidence>
<organism evidence="2">
    <name type="scientific">Kitasatospora sp. CMC57</name>
    <dbReference type="NCBI Taxonomy" id="3231513"/>
    <lineage>
        <taxon>Bacteria</taxon>
        <taxon>Bacillati</taxon>
        <taxon>Actinomycetota</taxon>
        <taxon>Actinomycetes</taxon>
        <taxon>Kitasatosporales</taxon>
        <taxon>Streptomycetaceae</taxon>
        <taxon>Kitasatospora</taxon>
    </lineage>
</organism>
<dbReference type="KEGG" id="kic:KCMC57_64820"/>
<proteinExistence type="predicted"/>
<dbReference type="RefSeq" id="WP_407992350.1">
    <property type="nucleotide sequence ID" value="NZ_AP035882.1"/>
</dbReference>
<dbReference type="AlphaFoldDB" id="A0AB33K8X3"/>
<reference evidence="2" key="1">
    <citation type="submission" date="2024-07" db="EMBL/GenBank/DDBJ databases">
        <title>Complete genome sequences of cellulolytic bacteria, Kitasatospora sp. CMC57 and Streptomyces sp. CMC78, isolated from Japanese agricultural soil.</title>
        <authorList>
            <person name="Hashimoto T."/>
            <person name="Ito M."/>
            <person name="Iwamoto M."/>
            <person name="Fukahori D."/>
            <person name="Shoda T."/>
            <person name="Sakoda M."/>
            <person name="Morohoshi T."/>
            <person name="Mitsuboshi M."/>
            <person name="Nishizawa T."/>
        </authorList>
    </citation>
    <scope>NUCLEOTIDE SEQUENCE</scope>
    <source>
        <strain evidence="2">CMC57</strain>
        <plasmid evidence="2">pCMC57_01</plasmid>
    </source>
</reference>
<sequence length="326" mass="35444">MTHHLTDPIRALLTAGLTNTAISAKLHIDRATVARLRREAGVPDVPRRPSTLEESWRQRTRPTDGGHMEWTGATVSGGHPVMRYAGTTYSATRVAYRIQHGQDPAGYAKPNCGRRHCVAPAHQTDTGQTRTAHQHRVRYASPEAKLAALTEPTADGHLRWTGPTDGDHPLLKHAGRRWPVLSLAFEQTHGRKPSGSVSVDCTHPHCLLGEHLSDKASRVQLRPASEPKPQPAQYASVQAKFEAFVVPTGTGHLDWSGPVNSAGRAIVPFAGRIRTAARIAFEVRYGREPVGYVSVACDHPHCLAGDHLDDAVSRRAHRAAFAALGL</sequence>
<gene>
    <name evidence="2" type="ORF">KCMC57_64820</name>
</gene>
<keyword evidence="2" id="KW-0614">Plasmid</keyword>
<accession>A0AB33K8X3</accession>
<evidence type="ECO:0000256" key="1">
    <source>
        <dbReference type="SAM" id="MobiDB-lite"/>
    </source>
</evidence>
<geneLocation type="plasmid" evidence="2">
    <name>pCMC57_01</name>
</geneLocation>
<name>A0AB33K8X3_9ACTN</name>
<feature type="region of interest" description="Disordered" evidence="1">
    <location>
        <begin position="40"/>
        <end position="74"/>
    </location>
</feature>